<name>A0A4P7NUQ4_PYROR</name>
<protein>
    <submittedName>
        <fullName evidence="1">Uncharacterized protein</fullName>
    </submittedName>
</protein>
<organism evidence="1 2">
    <name type="scientific">Pyricularia oryzae</name>
    <name type="common">Rice blast fungus</name>
    <name type="synonym">Magnaporthe oryzae</name>
    <dbReference type="NCBI Taxonomy" id="318829"/>
    <lineage>
        <taxon>Eukaryota</taxon>
        <taxon>Fungi</taxon>
        <taxon>Dikarya</taxon>
        <taxon>Ascomycota</taxon>
        <taxon>Pezizomycotina</taxon>
        <taxon>Sordariomycetes</taxon>
        <taxon>Sordariomycetidae</taxon>
        <taxon>Magnaporthales</taxon>
        <taxon>Pyriculariaceae</taxon>
        <taxon>Pyricularia</taxon>
    </lineage>
</organism>
<gene>
    <name evidence="1" type="ORF">PoMZ_13113</name>
</gene>
<proteinExistence type="predicted"/>
<evidence type="ECO:0000313" key="1">
    <source>
        <dbReference type="EMBL" id="QBZ66142.1"/>
    </source>
</evidence>
<accession>A0A4P7NUQ4</accession>
<reference evidence="1 2" key="1">
    <citation type="journal article" date="2019" name="Mol. Biol. Evol.">
        <title>Blast fungal genomes show frequent chromosomal changes, gene gains and losses, and effector gene turnover.</title>
        <authorList>
            <person name="Gomez Luciano L.B."/>
            <person name="Jason Tsai I."/>
            <person name="Chuma I."/>
            <person name="Tosa Y."/>
            <person name="Chen Y.H."/>
            <person name="Li J.Y."/>
            <person name="Li M.Y."/>
            <person name="Jade Lu M.Y."/>
            <person name="Nakayashiki H."/>
            <person name="Li W.H."/>
        </authorList>
    </citation>
    <scope>NUCLEOTIDE SEQUENCE [LARGE SCALE GENOMIC DNA]</scope>
    <source>
        <strain evidence="1">MZ5-1-6</strain>
    </source>
</reference>
<dbReference type="EMBL" id="CP034210">
    <property type="protein sequence ID" value="QBZ66142.1"/>
    <property type="molecule type" value="Genomic_DNA"/>
</dbReference>
<dbReference type="AlphaFoldDB" id="A0A4P7NUQ4"/>
<sequence length="211" mass="24105">MSTTNDFGAGGIFDEPTLEELKAVGMRQTALCKEWLEQFDLETATTRTHALAKIETWTVKEMQDRDEALSKLNRLVAQSCQGREALSREEQAKVDELRELIRKDEARTFALMLQFLKDTREWSLNGLANARRVETELEAISFAMDVLDKKGLEAVNEHPRGNHVGDLFASWDQDVKMSRLGLSLCRHYESMGLPRRVPHPDMEKGRGDVRE</sequence>
<dbReference type="Proteomes" id="UP000294847">
    <property type="component" value="Chromosome 7"/>
</dbReference>
<evidence type="ECO:0000313" key="2">
    <source>
        <dbReference type="Proteomes" id="UP000294847"/>
    </source>
</evidence>